<dbReference type="Pfam" id="PF00076">
    <property type="entry name" value="RRM_1"/>
    <property type="match status" value="1"/>
</dbReference>
<keyword evidence="6" id="KW-1185">Reference proteome</keyword>
<dbReference type="InterPro" id="IPR035979">
    <property type="entry name" value="RBD_domain_sf"/>
</dbReference>
<sequence length="817" mass="86442">MQFNNPYQMPGYGLQQPVQQQPVQQPIQIQMQQHGFQPQGMQPQGMPVQGMPPQGAQALGIQTQGMQPQGMATVPGVQPHGMLLQGTQPQGMQQQGTLPHGIPQQGMSGQGMPQQGMPAQSLTVQGFPQQGLNSQGLQAAGANPNNSYGNSTGLLGTGDATFVGAPGPGGMGQAQMGPGPQAMGFQGVMLPFQPQQQVLQSQQQTVMGGVAHGMGSVQGMAMPMDPQQQQGQGKPGLGSQNAATGLEFQQQVMPLQQPVMGGMLQQQSVMSNQVPQVRGPYVQAGVEQQAGNMGRMQAQLQDLGQGGSMLPFKQPQPPRRQQEQSQLKQQLGLQQKPQPGQQQKQQPGQQQKQQPGQQQKQQPGQQQKQQPGQQQKQQPGQQQKQQQKQQPGQQQKQQPGQQQKQQPGQQQKQQQGQQQGQQQKQQQSKQPVTPQQNKSQQQQEKSEQKPPTAALTATGKQGIAQQLPSDATNSLYLENLPTDVTHRELTHIFRPFAGFVTLRLVVKEHTNREKSAKAFVDFTDAQAATAAMSALNGYQLDLEGQTPHVLRPVYARPPKEPATVNRGMGSNTILDPPPPAVNSSSGPRNDGVSSGTQKRSTSAPAGSQQTGPGNAGHVGVNSLRGKPASKGPKTYIDGGYGEGLLSAAGPSMGAKPSGPGAAPMHVHGRGRGMGPGHGGRGMVHEAMPRGYGGLTRMRVPGPDFGAGPEFGPGPGFGPGPVLMPGPPFGGREMGGMMDDMGMHGPRVPMHGRGFVGGRGRAPGALAFEDMPEGVTLAGPGHEADAFNRLAKALVRFKHEDCVGKAVGAELRKCVASQ</sequence>
<dbReference type="PROSITE" id="PS50102">
    <property type="entry name" value="RRM"/>
    <property type="match status" value="1"/>
</dbReference>
<reference evidence="5 6" key="1">
    <citation type="journal article" date="2010" name="Science">
        <title>Genomic analysis of organismal complexity in the multicellular green alga Volvox carteri.</title>
        <authorList>
            <person name="Prochnik S.E."/>
            <person name="Umen J."/>
            <person name="Nedelcu A.M."/>
            <person name="Hallmann A."/>
            <person name="Miller S.M."/>
            <person name="Nishii I."/>
            <person name="Ferris P."/>
            <person name="Kuo A."/>
            <person name="Mitros T."/>
            <person name="Fritz-Laylin L.K."/>
            <person name="Hellsten U."/>
            <person name="Chapman J."/>
            <person name="Simakov O."/>
            <person name="Rensing S.A."/>
            <person name="Terry A."/>
            <person name="Pangilinan J."/>
            <person name="Kapitonov V."/>
            <person name="Jurka J."/>
            <person name="Salamov A."/>
            <person name="Shapiro H."/>
            <person name="Schmutz J."/>
            <person name="Grimwood J."/>
            <person name="Lindquist E."/>
            <person name="Lucas S."/>
            <person name="Grigoriev I.V."/>
            <person name="Schmitt R."/>
            <person name="Kirk D."/>
            <person name="Rokhsar D.S."/>
        </authorList>
    </citation>
    <scope>NUCLEOTIDE SEQUENCE [LARGE SCALE GENOMIC DNA]</scope>
    <source>
        <strain evidence="6">f. Nagariensis / Eve</strain>
    </source>
</reference>
<feature type="region of interest" description="Disordered" evidence="3">
    <location>
        <begin position="552"/>
        <end position="679"/>
    </location>
</feature>
<dbReference type="InterPro" id="IPR000504">
    <property type="entry name" value="RRM_dom"/>
</dbReference>
<feature type="compositionally biased region" description="Low complexity" evidence="3">
    <location>
        <begin position="10"/>
        <end position="22"/>
    </location>
</feature>
<dbReference type="OrthoDB" id="431169at2759"/>
<dbReference type="EMBL" id="GL378360">
    <property type="protein sequence ID" value="EFJ44980.1"/>
    <property type="molecule type" value="Genomic_DNA"/>
</dbReference>
<dbReference type="Gene3D" id="3.30.70.330">
    <property type="match status" value="1"/>
</dbReference>
<organism evidence="6">
    <name type="scientific">Volvox carteri f. nagariensis</name>
    <dbReference type="NCBI Taxonomy" id="3068"/>
    <lineage>
        <taxon>Eukaryota</taxon>
        <taxon>Viridiplantae</taxon>
        <taxon>Chlorophyta</taxon>
        <taxon>core chlorophytes</taxon>
        <taxon>Chlorophyceae</taxon>
        <taxon>CS clade</taxon>
        <taxon>Chlamydomonadales</taxon>
        <taxon>Volvocaceae</taxon>
        <taxon>Volvox</taxon>
    </lineage>
</organism>
<dbReference type="InParanoid" id="D8U5U1"/>
<gene>
    <name evidence="5" type="ORF">VOLCADRAFT_106208</name>
</gene>
<dbReference type="AlphaFoldDB" id="D8U5U1"/>
<protein>
    <recommendedName>
        <fullName evidence="4">RRM domain-containing protein</fullName>
    </recommendedName>
</protein>
<evidence type="ECO:0000256" key="1">
    <source>
        <dbReference type="ARBA" id="ARBA00022884"/>
    </source>
</evidence>
<dbReference type="SUPFAM" id="SSF54928">
    <property type="entry name" value="RNA-binding domain, RBD"/>
    <property type="match status" value="1"/>
</dbReference>
<feature type="region of interest" description="Disordered" evidence="3">
    <location>
        <begin position="129"/>
        <end position="150"/>
    </location>
</feature>
<dbReference type="CDD" id="cd21618">
    <property type="entry name" value="RRM_AtNSRA_like"/>
    <property type="match status" value="1"/>
</dbReference>
<dbReference type="eggNOG" id="ENOG502S9VX">
    <property type="taxonomic scope" value="Eukaryota"/>
</dbReference>
<feature type="region of interest" description="Disordered" evidence="3">
    <location>
        <begin position="1"/>
        <end position="22"/>
    </location>
</feature>
<name>D8U5U1_VOLCA</name>
<dbReference type="RefSeq" id="XP_002953951.1">
    <property type="nucleotide sequence ID" value="XM_002953905.1"/>
</dbReference>
<evidence type="ECO:0000313" key="5">
    <source>
        <dbReference type="EMBL" id="EFJ44980.1"/>
    </source>
</evidence>
<feature type="compositionally biased region" description="Polar residues" evidence="3">
    <location>
        <begin position="581"/>
        <end position="612"/>
    </location>
</feature>
<accession>D8U5U1</accession>
<dbReference type="InterPro" id="IPR012677">
    <property type="entry name" value="Nucleotide-bd_a/b_plait_sf"/>
</dbReference>
<dbReference type="Proteomes" id="UP000001058">
    <property type="component" value="Unassembled WGS sequence"/>
</dbReference>
<dbReference type="KEGG" id="vcn:VOLCADRAFT_106208"/>
<evidence type="ECO:0000313" key="6">
    <source>
        <dbReference type="Proteomes" id="UP000001058"/>
    </source>
</evidence>
<evidence type="ECO:0000259" key="4">
    <source>
        <dbReference type="PROSITE" id="PS50102"/>
    </source>
</evidence>
<evidence type="ECO:0000256" key="2">
    <source>
        <dbReference type="PROSITE-ProRule" id="PRU00176"/>
    </source>
</evidence>
<feature type="domain" description="RRM" evidence="4">
    <location>
        <begin position="473"/>
        <end position="557"/>
    </location>
</feature>
<dbReference type="SMART" id="SM00360">
    <property type="entry name" value="RRM"/>
    <property type="match status" value="1"/>
</dbReference>
<dbReference type="GO" id="GO:0003723">
    <property type="term" value="F:RNA binding"/>
    <property type="evidence" value="ECO:0007669"/>
    <property type="project" value="UniProtKB-UniRule"/>
</dbReference>
<dbReference type="PANTHER" id="PTHR10501">
    <property type="entry name" value="U1 SMALL NUCLEAR RIBONUCLEOPROTEIN A/U2 SMALL NUCLEAR RIBONUCLEOPROTEIN B"/>
    <property type="match status" value="1"/>
</dbReference>
<feature type="compositionally biased region" description="Low complexity" evidence="3">
    <location>
        <begin position="323"/>
        <end position="443"/>
    </location>
</feature>
<feature type="region of interest" description="Disordered" evidence="3">
    <location>
        <begin position="305"/>
        <end position="462"/>
    </location>
</feature>
<proteinExistence type="predicted"/>
<dbReference type="GeneID" id="9617274"/>
<keyword evidence="1 2" id="KW-0694">RNA-binding</keyword>
<evidence type="ECO:0000256" key="3">
    <source>
        <dbReference type="SAM" id="MobiDB-lite"/>
    </source>
</evidence>